<feature type="compositionally biased region" description="Low complexity" evidence="1">
    <location>
        <begin position="36"/>
        <end position="45"/>
    </location>
</feature>
<organism evidence="2 3">
    <name type="scientific">Populus alba x Populus x berolinensis</name>
    <dbReference type="NCBI Taxonomy" id="444605"/>
    <lineage>
        <taxon>Eukaryota</taxon>
        <taxon>Viridiplantae</taxon>
        <taxon>Streptophyta</taxon>
        <taxon>Embryophyta</taxon>
        <taxon>Tracheophyta</taxon>
        <taxon>Spermatophyta</taxon>
        <taxon>Magnoliopsida</taxon>
        <taxon>eudicotyledons</taxon>
        <taxon>Gunneridae</taxon>
        <taxon>Pentapetalae</taxon>
        <taxon>rosids</taxon>
        <taxon>fabids</taxon>
        <taxon>Malpighiales</taxon>
        <taxon>Salicaceae</taxon>
        <taxon>Saliceae</taxon>
        <taxon>Populus</taxon>
    </lineage>
</organism>
<reference evidence="2" key="1">
    <citation type="journal article" date="2023" name="Mol. Ecol. Resour.">
        <title>Chromosome-level genome assembly of a triploid poplar Populus alba 'Berolinensis'.</title>
        <authorList>
            <person name="Chen S."/>
            <person name="Yu Y."/>
            <person name="Wang X."/>
            <person name="Wang S."/>
            <person name="Zhang T."/>
            <person name="Zhou Y."/>
            <person name="He R."/>
            <person name="Meng N."/>
            <person name="Wang Y."/>
            <person name="Liu W."/>
            <person name="Liu Z."/>
            <person name="Liu J."/>
            <person name="Guo Q."/>
            <person name="Huang H."/>
            <person name="Sederoff R.R."/>
            <person name="Wang G."/>
            <person name="Qu G."/>
            <person name="Chen S."/>
        </authorList>
    </citation>
    <scope>NUCLEOTIDE SEQUENCE</scope>
    <source>
        <strain evidence="2">SC-2020</strain>
    </source>
</reference>
<evidence type="ECO:0000313" key="2">
    <source>
        <dbReference type="EMBL" id="KAJ6973089.1"/>
    </source>
</evidence>
<accession>A0AAD6PZ34</accession>
<sequence length="60" mass="6234">MLAELYFQHHQLPPCPPLLLPYLQMTIATTGMATDTGTGMATDTGTGIGPEAATGIATED</sequence>
<evidence type="ECO:0000313" key="3">
    <source>
        <dbReference type="Proteomes" id="UP001164929"/>
    </source>
</evidence>
<proteinExistence type="predicted"/>
<protein>
    <submittedName>
        <fullName evidence="2">Uncharacterized protein</fullName>
    </submittedName>
</protein>
<evidence type="ECO:0000256" key="1">
    <source>
        <dbReference type="SAM" id="MobiDB-lite"/>
    </source>
</evidence>
<comment type="caution">
    <text evidence="2">The sequence shown here is derived from an EMBL/GenBank/DDBJ whole genome shotgun (WGS) entry which is preliminary data.</text>
</comment>
<name>A0AAD6PZ34_9ROSI</name>
<feature type="region of interest" description="Disordered" evidence="1">
    <location>
        <begin position="36"/>
        <end position="60"/>
    </location>
</feature>
<dbReference type="AlphaFoldDB" id="A0AAD6PZ34"/>
<dbReference type="Proteomes" id="UP001164929">
    <property type="component" value="Chromosome 14"/>
</dbReference>
<gene>
    <name evidence="2" type="ORF">NC653_033428</name>
</gene>
<keyword evidence="3" id="KW-1185">Reference proteome</keyword>
<dbReference type="EMBL" id="JAQIZT010000014">
    <property type="protein sequence ID" value="KAJ6973089.1"/>
    <property type="molecule type" value="Genomic_DNA"/>
</dbReference>